<evidence type="ECO:0000256" key="1">
    <source>
        <dbReference type="SAM" id="MobiDB-lite"/>
    </source>
</evidence>
<feature type="domain" description="Thioredoxin" evidence="3">
    <location>
        <begin position="3"/>
        <end position="159"/>
    </location>
</feature>
<dbReference type="InterPro" id="IPR044241">
    <property type="entry name" value="TxlA/HCF164"/>
</dbReference>
<evidence type="ECO:0000259" key="3">
    <source>
        <dbReference type="PROSITE" id="PS51352"/>
    </source>
</evidence>
<keyword evidence="2" id="KW-0472">Membrane</keyword>
<dbReference type="AlphaFoldDB" id="A0A0V7ZBM8"/>
<feature type="region of interest" description="Disordered" evidence="1">
    <location>
        <begin position="178"/>
        <end position="197"/>
    </location>
</feature>
<organism evidence="4 5">
    <name type="scientific">Mastigocoleus testarum BC008</name>
    <dbReference type="NCBI Taxonomy" id="371196"/>
    <lineage>
        <taxon>Bacteria</taxon>
        <taxon>Bacillati</taxon>
        <taxon>Cyanobacteriota</taxon>
        <taxon>Cyanophyceae</taxon>
        <taxon>Nostocales</taxon>
        <taxon>Hapalosiphonaceae</taxon>
        <taxon>Mastigocoleus</taxon>
    </lineage>
</organism>
<gene>
    <name evidence="4" type="ORF">BC008_07775</name>
</gene>
<dbReference type="EMBL" id="LMTZ01000167">
    <property type="protein sequence ID" value="KST61933.1"/>
    <property type="molecule type" value="Genomic_DNA"/>
</dbReference>
<dbReference type="PANTHER" id="PTHR47353">
    <property type="entry name" value="THIOREDOXIN-LIKE PROTEIN HCF164, CHLOROPLASTIC"/>
    <property type="match status" value="1"/>
</dbReference>
<reference evidence="4 5" key="1">
    <citation type="journal article" date="2015" name="Genome Announc.">
        <title>Draft Genome of the Euendolithic (true boring) Cyanobacterium Mastigocoleus testarum strain BC008.</title>
        <authorList>
            <person name="Guida B.S."/>
            <person name="Garcia-Pichel F."/>
        </authorList>
    </citation>
    <scope>NUCLEOTIDE SEQUENCE [LARGE SCALE GENOMIC DNA]</scope>
    <source>
        <strain evidence="4 5">BC008</strain>
    </source>
</reference>
<dbReference type="Pfam" id="PF00085">
    <property type="entry name" value="Thioredoxin"/>
    <property type="match status" value="1"/>
</dbReference>
<comment type="caution">
    <text evidence="4">The sequence shown here is derived from an EMBL/GenBank/DDBJ whole genome shotgun (WGS) entry which is preliminary data.</text>
</comment>
<dbReference type="InterPro" id="IPR013766">
    <property type="entry name" value="Thioredoxin_domain"/>
</dbReference>
<dbReference type="Gene3D" id="3.40.30.10">
    <property type="entry name" value="Glutaredoxin"/>
    <property type="match status" value="1"/>
</dbReference>
<protein>
    <submittedName>
        <fullName evidence="4">Thiol:disulfide interchange protein</fullName>
    </submittedName>
</protein>
<feature type="transmembrane region" description="Helical" evidence="2">
    <location>
        <begin position="25"/>
        <end position="42"/>
    </location>
</feature>
<accession>A0A0V7ZBM8</accession>
<dbReference type="FunFam" id="3.40.30.10:FF:000423">
    <property type="entry name" value="Thiol:disulfide interchange protein"/>
    <property type="match status" value="1"/>
</dbReference>
<evidence type="ECO:0000256" key="2">
    <source>
        <dbReference type="SAM" id="Phobius"/>
    </source>
</evidence>
<proteinExistence type="predicted"/>
<keyword evidence="2" id="KW-0812">Transmembrane</keyword>
<dbReference type="OrthoDB" id="423012at2"/>
<dbReference type="Proteomes" id="UP000053372">
    <property type="component" value="Unassembled WGS sequence"/>
</dbReference>
<dbReference type="CDD" id="cd02950">
    <property type="entry name" value="TxlA"/>
    <property type="match status" value="1"/>
</dbReference>
<dbReference type="GO" id="GO:0016671">
    <property type="term" value="F:oxidoreductase activity, acting on a sulfur group of donors, disulfide as acceptor"/>
    <property type="evidence" value="ECO:0007669"/>
    <property type="project" value="TreeGrafter"/>
</dbReference>
<dbReference type="SUPFAM" id="SSF52833">
    <property type="entry name" value="Thioredoxin-like"/>
    <property type="match status" value="1"/>
</dbReference>
<evidence type="ECO:0000313" key="5">
    <source>
        <dbReference type="Proteomes" id="UP000053372"/>
    </source>
</evidence>
<keyword evidence="5" id="KW-1185">Reference proteome</keyword>
<dbReference type="PANTHER" id="PTHR47353:SF1">
    <property type="entry name" value="THIOREDOXIN-LIKE PROTEIN HCF164, CHLOROPLASTIC"/>
    <property type="match status" value="1"/>
</dbReference>
<evidence type="ECO:0000313" key="4">
    <source>
        <dbReference type="EMBL" id="KST61933.1"/>
    </source>
</evidence>
<dbReference type="PROSITE" id="PS51352">
    <property type="entry name" value="THIOREDOXIN_2"/>
    <property type="match status" value="1"/>
</dbReference>
<dbReference type="RefSeq" id="WP_027846491.1">
    <property type="nucleotide sequence ID" value="NZ_LMTZ01000167.1"/>
</dbReference>
<dbReference type="InterPro" id="IPR036249">
    <property type="entry name" value="Thioredoxin-like_sf"/>
</dbReference>
<keyword evidence="2" id="KW-1133">Transmembrane helix</keyword>
<sequence length="197" mass="21401">MSTDSSANSPIQTESTTTGKRLRNFLIAIVAIILGVTLLLGVRSQTTTTSLAELDSKSTPLEVAMTNGKPSLVEFYANWCTVCQKMAPDIAQLKQDYSDQINFVMLNVDNTKWLPEMVKYQVDGIPHFVYLDNGGVTIAEAIGDQPRQIMTSNLDALANNSDLPYAQVSGQVSEFSTRVAPVSSQSDPRSHGSQVVN</sequence>
<name>A0A0V7ZBM8_9CYAN</name>